<organism evidence="2 3">
    <name type="scientific">Podospora didyma</name>
    <dbReference type="NCBI Taxonomy" id="330526"/>
    <lineage>
        <taxon>Eukaryota</taxon>
        <taxon>Fungi</taxon>
        <taxon>Dikarya</taxon>
        <taxon>Ascomycota</taxon>
        <taxon>Pezizomycotina</taxon>
        <taxon>Sordariomycetes</taxon>
        <taxon>Sordariomycetidae</taxon>
        <taxon>Sordariales</taxon>
        <taxon>Podosporaceae</taxon>
        <taxon>Podospora</taxon>
    </lineage>
</organism>
<keyword evidence="3" id="KW-1185">Reference proteome</keyword>
<evidence type="ECO:0000256" key="1">
    <source>
        <dbReference type="SAM" id="SignalP"/>
    </source>
</evidence>
<proteinExistence type="predicted"/>
<gene>
    <name evidence="2" type="ORF">B0H63DRAFT_190633</name>
</gene>
<feature type="chain" id="PRO_5042152650" description="Extracellular membrane protein CFEM domain-containing protein" evidence="1">
    <location>
        <begin position="20"/>
        <end position="257"/>
    </location>
</feature>
<evidence type="ECO:0000313" key="2">
    <source>
        <dbReference type="EMBL" id="KAK3386015.1"/>
    </source>
</evidence>
<reference evidence="2" key="2">
    <citation type="submission" date="2023-06" db="EMBL/GenBank/DDBJ databases">
        <authorList>
            <consortium name="Lawrence Berkeley National Laboratory"/>
            <person name="Haridas S."/>
            <person name="Hensen N."/>
            <person name="Bonometti L."/>
            <person name="Westerberg I."/>
            <person name="Brannstrom I.O."/>
            <person name="Guillou S."/>
            <person name="Cros-Aarteil S."/>
            <person name="Calhoun S."/>
            <person name="Kuo A."/>
            <person name="Mondo S."/>
            <person name="Pangilinan J."/>
            <person name="Riley R."/>
            <person name="LaButti K."/>
            <person name="Andreopoulos B."/>
            <person name="Lipzen A."/>
            <person name="Chen C."/>
            <person name="Yanf M."/>
            <person name="Daum C."/>
            <person name="Ng V."/>
            <person name="Clum A."/>
            <person name="Steindorff A."/>
            <person name="Ohm R."/>
            <person name="Martin F."/>
            <person name="Silar P."/>
            <person name="Natvig D."/>
            <person name="Lalanne C."/>
            <person name="Gautier V."/>
            <person name="Ament-velasquez S.L."/>
            <person name="Kruys A."/>
            <person name="Hutchinson M.I."/>
            <person name="Powell A.J."/>
            <person name="Barry K."/>
            <person name="Miller A.N."/>
            <person name="Grigoriev I.V."/>
            <person name="Debuchy R."/>
            <person name="Gladieux P."/>
            <person name="Thoren M.H."/>
            <person name="Johannesson H."/>
        </authorList>
    </citation>
    <scope>NUCLEOTIDE SEQUENCE</scope>
    <source>
        <strain evidence="2">CBS 232.78</strain>
    </source>
</reference>
<evidence type="ECO:0000313" key="3">
    <source>
        <dbReference type="Proteomes" id="UP001285441"/>
    </source>
</evidence>
<name>A0AAE0NQX3_9PEZI</name>
<accession>A0AAE0NQX3</accession>
<keyword evidence="1" id="KW-0732">Signal</keyword>
<dbReference type="AlphaFoldDB" id="A0AAE0NQX3"/>
<dbReference type="EMBL" id="JAULSW010000004">
    <property type="protein sequence ID" value="KAK3386015.1"/>
    <property type="molecule type" value="Genomic_DNA"/>
</dbReference>
<sequence>MLVVLNMAVFFLLVSHVEAQTLTKTTYGPIWSSLFSAQSSSCGSFRSACIPTDPGCGSALCRICTSLGITPSIEPCCGAAHSAASSACFSDIVAGNPITYTTPTGPLSPRTTSFVGSATACASVSSLQLSCEAQTPTFRDLEFSSMSSCICSVNGTNAPTYYDNFFSTCLAWASVSATVMYQTIGKLNGTEVNRTPCQHFATAASAFPTTTFFQAPTSIVTPPRTTSDAMGAEWTRILHLRVIMGSAISMFIVGFVV</sequence>
<feature type="signal peptide" evidence="1">
    <location>
        <begin position="1"/>
        <end position="19"/>
    </location>
</feature>
<protein>
    <recommendedName>
        <fullName evidence="4">Extracellular membrane protein CFEM domain-containing protein</fullName>
    </recommendedName>
</protein>
<comment type="caution">
    <text evidence="2">The sequence shown here is derived from an EMBL/GenBank/DDBJ whole genome shotgun (WGS) entry which is preliminary data.</text>
</comment>
<dbReference type="Proteomes" id="UP001285441">
    <property type="component" value="Unassembled WGS sequence"/>
</dbReference>
<reference evidence="2" key="1">
    <citation type="journal article" date="2023" name="Mol. Phylogenet. Evol.">
        <title>Genome-scale phylogeny and comparative genomics of the fungal order Sordariales.</title>
        <authorList>
            <person name="Hensen N."/>
            <person name="Bonometti L."/>
            <person name="Westerberg I."/>
            <person name="Brannstrom I.O."/>
            <person name="Guillou S."/>
            <person name="Cros-Aarteil S."/>
            <person name="Calhoun S."/>
            <person name="Haridas S."/>
            <person name="Kuo A."/>
            <person name="Mondo S."/>
            <person name="Pangilinan J."/>
            <person name="Riley R."/>
            <person name="LaButti K."/>
            <person name="Andreopoulos B."/>
            <person name="Lipzen A."/>
            <person name="Chen C."/>
            <person name="Yan M."/>
            <person name="Daum C."/>
            <person name="Ng V."/>
            <person name="Clum A."/>
            <person name="Steindorff A."/>
            <person name="Ohm R.A."/>
            <person name="Martin F."/>
            <person name="Silar P."/>
            <person name="Natvig D.O."/>
            <person name="Lalanne C."/>
            <person name="Gautier V."/>
            <person name="Ament-Velasquez S.L."/>
            <person name="Kruys A."/>
            <person name="Hutchinson M.I."/>
            <person name="Powell A.J."/>
            <person name="Barry K."/>
            <person name="Miller A.N."/>
            <person name="Grigoriev I.V."/>
            <person name="Debuchy R."/>
            <person name="Gladieux P."/>
            <person name="Hiltunen Thoren M."/>
            <person name="Johannesson H."/>
        </authorList>
    </citation>
    <scope>NUCLEOTIDE SEQUENCE</scope>
    <source>
        <strain evidence="2">CBS 232.78</strain>
    </source>
</reference>
<evidence type="ECO:0008006" key="4">
    <source>
        <dbReference type="Google" id="ProtNLM"/>
    </source>
</evidence>